<evidence type="ECO:0000256" key="3">
    <source>
        <dbReference type="ARBA" id="ARBA00022679"/>
    </source>
</evidence>
<evidence type="ECO:0000256" key="5">
    <source>
        <dbReference type="ARBA" id="ARBA00022777"/>
    </source>
</evidence>
<dbReference type="Proteomes" id="UP000036987">
    <property type="component" value="Unassembled WGS sequence"/>
</dbReference>
<feature type="region of interest" description="Disordered" evidence="9">
    <location>
        <begin position="408"/>
        <end position="471"/>
    </location>
</feature>
<keyword evidence="4" id="KW-0547">Nucleotide-binding</keyword>
<evidence type="ECO:0000256" key="7">
    <source>
        <dbReference type="ARBA" id="ARBA00047899"/>
    </source>
</evidence>
<dbReference type="PROSITE" id="PS00108">
    <property type="entry name" value="PROTEIN_KINASE_ST"/>
    <property type="match status" value="1"/>
</dbReference>
<comment type="catalytic activity">
    <reaction evidence="8">
        <text>L-seryl-[protein] + ATP = O-phospho-L-seryl-[protein] + ADP + H(+)</text>
        <dbReference type="Rhea" id="RHEA:17989"/>
        <dbReference type="Rhea" id="RHEA-COMP:9863"/>
        <dbReference type="Rhea" id="RHEA-COMP:11604"/>
        <dbReference type="ChEBI" id="CHEBI:15378"/>
        <dbReference type="ChEBI" id="CHEBI:29999"/>
        <dbReference type="ChEBI" id="CHEBI:30616"/>
        <dbReference type="ChEBI" id="CHEBI:83421"/>
        <dbReference type="ChEBI" id="CHEBI:456216"/>
        <dbReference type="EC" id="2.7.11.1"/>
    </reaction>
</comment>
<dbReference type="InterPro" id="IPR008271">
    <property type="entry name" value="Ser/Thr_kinase_AS"/>
</dbReference>
<comment type="catalytic activity">
    <reaction evidence="7">
        <text>L-threonyl-[protein] + ATP = O-phospho-L-threonyl-[protein] + ADP + H(+)</text>
        <dbReference type="Rhea" id="RHEA:46608"/>
        <dbReference type="Rhea" id="RHEA-COMP:11060"/>
        <dbReference type="Rhea" id="RHEA-COMP:11605"/>
        <dbReference type="ChEBI" id="CHEBI:15378"/>
        <dbReference type="ChEBI" id="CHEBI:30013"/>
        <dbReference type="ChEBI" id="CHEBI:30616"/>
        <dbReference type="ChEBI" id="CHEBI:61977"/>
        <dbReference type="ChEBI" id="CHEBI:456216"/>
        <dbReference type="EC" id="2.7.11.1"/>
    </reaction>
</comment>
<dbReference type="InterPro" id="IPR000719">
    <property type="entry name" value="Prot_kinase_dom"/>
</dbReference>
<feature type="compositionally biased region" description="Basic and acidic residues" evidence="9">
    <location>
        <begin position="424"/>
        <end position="437"/>
    </location>
</feature>
<dbReference type="SMART" id="SM00220">
    <property type="entry name" value="S_TKc"/>
    <property type="match status" value="1"/>
</dbReference>
<evidence type="ECO:0000256" key="4">
    <source>
        <dbReference type="ARBA" id="ARBA00022741"/>
    </source>
</evidence>
<dbReference type="GO" id="GO:0004674">
    <property type="term" value="F:protein serine/threonine kinase activity"/>
    <property type="evidence" value="ECO:0000318"/>
    <property type="project" value="GO_Central"/>
</dbReference>
<dbReference type="PROSITE" id="PS50011">
    <property type="entry name" value="PROTEIN_KINASE_DOM"/>
    <property type="match status" value="1"/>
</dbReference>
<dbReference type="PANTHER" id="PTHR13902">
    <property type="entry name" value="SERINE/THREONINE-PROTEIN KINASE WNK WITH NO LYSINE -RELATED"/>
    <property type="match status" value="1"/>
</dbReference>
<feature type="compositionally biased region" description="Basic and acidic residues" evidence="9">
    <location>
        <begin position="536"/>
        <end position="548"/>
    </location>
</feature>
<dbReference type="Gene3D" id="1.10.510.10">
    <property type="entry name" value="Transferase(Phosphotransferase) domain 1"/>
    <property type="match status" value="1"/>
</dbReference>
<dbReference type="GO" id="GO:0035556">
    <property type="term" value="P:intracellular signal transduction"/>
    <property type="evidence" value="ECO:0000318"/>
    <property type="project" value="GO_Central"/>
</dbReference>
<dbReference type="Pfam" id="PF00069">
    <property type="entry name" value="Pkinase"/>
    <property type="match status" value="1"/>
</dbReference>
<protein>
    <recommendedName>
        <fullName evidence="1">non-specific serine/threonine protein kinase</fullName>
        <ecNumber evidence="1">2.7.11.1</ecNumber>
    </recommendedName>
</protein>
<evidence type="ECO:0000256" key="2">
    <source>
        <dbReference type="ARBA" id="ARBA00022527"/>
    </source>
</evidence>
<reference evidence="12" key="1">
    <citation type="journal article" date="2016" name="Nature">
        <title>The genome of the seagrass Zostera marina reveals angiosperm adaptation to the sea.</title>
        <authorList>
            <person name="Olsen J.L."/>
            <person name="Rouze P."/>
            <person name="Verhelst B."/>
            <person name="Lin Y.-C."/>
            <person name="Bayer T."/>
            <person name="Collen J."/>
            <person name="Dattolo E."/>
            <person name="De Paoli E."/>
            <person name="Dittami S."/>
            <person name="Maumus F."/>
            <person name="Michel G."/>
            <person name="Kersting A."/>
            <person name="Lauritano C."/>
            <person name="Lohaus R."/>
            <person name="Toepel M."/>
            <person name="Tonon T."/>
            <person name="Vanneste K."/>
            <person name="Amirebrahimi M."/>
            <person name="Brakel J."/>
            <person name="Bostroem C."/>
            <person name="Chovatia M."/>
            <person name="Grimwood J."/>
            <person name="Jenkins J.W."/>
            <person name="Jueterbock A."/>
            <person name="Mraz A."/>
            <person name="Stam W.T."/>
            <person name="Tice H."/>
            <person name="Bornberg-Bauer E."/>
            <person name="Green P.J."/>
            <person name="Pearson G.A."/>
            <person name="Procaccini G."/>
            <person name="Duarte C.M."/>
            <person name="Schmutz J."/>
            <person name="Reusch T.B.H."/>
            <person name="Van de Peer Y."/>
        </authorList>
    </citation>
    <scope>NUCLEOTIDE SEQUENCE [LARGE SCALE GENOMIC DNA]</scope>
    <source>
        <strain evidence="12">cv. Finnish</strain>
    </source>
</reference>
<proteinExistence type="predicted"/>
<sequence length="647" mass="73597">MSCSNLFEMPRCGGGEDSDESYYAEIDPTGRYGRFNQVLGKGAMKTVYRAFDEVNGIEVAWNQARVCNVLRSPLALEHLYSEVNLLSILKHDSIMQFHSTWTDPVKGTFNFITEMFTSGSLREYRQKYKRVNIKAVKNWARQILHGLVYLHEHDPPVIHRDLKCDNIFVNGNLGQVKIGDLGLAAFLRNSQPAHSVIGTPEFMAPELYEEEYNELVDIYSFGMCVLEMLTSEYPYSECSNPAQIYKKVTSGKLPSAFYKIQDEESRIFIGRCLESASRRSSAKDLLFDPFLQDSNLPNDLAPSHSLLSDQEDQQEQEDIINTDMKITGKMNPDDDAIFLRVHFADKTGHTRNIYFPFDIIRDTPIDVADEMVKELDIVDHDPSHIAEMIDVEISALVPDWKDRRNHITNNVSDDDYNDEDNDGDNNHHPGGDDDASSHHHFFYLSSSASSHSSGVSQQARTHSSTHGNHHGTYHSQEYIQARKIFHDEGDEITSQNSIYYDKHSDVNSNMKNEVVGTESSQWRDHLQHNQKVTRFGPEENNHTDHAKYADSNSTEDGSDHSHSKNRRSKKVSARGELTRNRSLVNIRSQMLHRTIVEEVNKRMFNSVGSMEDIGFQNPCQSSSVGKTKRDSCRLGKKNVGLTWGTSQ</sequence>
<dbReference type="Gene3D" id="3.30.200.20">
    <property type="entry name" value="Phosphorylase Kinase, domain 1"/>
    <property type="match status" value="1"/>
</dbReference>
<comment type="caution">
    <text evidence="11">The sequence shown here is derived from an EMBL/GenBank/DDBJ whole genome shotgun (WGS) entry which is preliminary data.</text>
</comment>
<dbReference type="InterPro" id="IPR011009">
    <property type="entry name" value="Kinase-like_dom_sf"/>
</dbReference>
<feature type="compositionally biased region" description="Acidic residues" evidence="9">
    <location>
        <begin position="412"/>
        <end position="423"/>
    </location>
</feature>
<evidence type="ECO:0000256" key="1">
    <source>
        <dbReference type="ARBA" id="ARBA00012513"/>
    </source>
</evidence>
<keyword evidence="12" id="KW-1185">Reference proteome</keyword>
<dbReference type="EMBL" id="LFYR01001565">
    <property type="protein sequence ID" value="KMZ60895.1"/>
    <property type="molecule type" value="Genomic_DNA"/>
</dbReference>
<dbReference type="STRING" id="29655.A0A0K9NY81"/>
<name>A0A0K9NY81_ZOSMR</name>
<dbReference type="AlphaFoldDB" id="A0A0K9NY81"/>
<dbReference type="Gene3D" id="3.10.20.90">
    <property type="entry name" value="Phosphatidylinositol 3-kinase Catalytic Subunit, Chain A, domain 1"/>
    <property type="match status" value="1"/>
</dbReference>
<dbReference type="CDD" id="cd13983">
    <property type="entry name" value="STKc_WNK"/>
    <property type="match status" value="1"/>
</dbReference>
<dbReference type="FunFam" id="3.30.200.20:FF:000075">
    <property type="entry name" value="Probable serine/threonine-protein kinase WNK1"/>
    <property type="match status" value="1"/>
</dbReference>
<evidence type="ECO:0000313" key="12">
    <source>
        <dbReference type="Proteomes" id="UP000036987"/>
    </source>
</evidence>
<accession>A0A0K9NY81</accession>
<evidence type="ECO:0000256" key="6">
    <source>
        <dbReference type="ARBA" id="ARBA00022840"/>
    </source>
</evidence>
<evidence type="ECO:0000256" key="8">
    <source>
        <dbReference type="ARBA" id="ARBA00048679"/>
    </source>
</evidence>
<dbReference type="GO" id="GO:0005737">
    <property type="term" value="C:cytoplasm"/>
    <property type="evidence" value="ECO:0000318"/>
    <property type="project" value="GO_Central"/>
</dbReference>
<evidence type="ECO:0000256" key="9">
    <source>
        <dbReference type="SAM" id="MobiDB-lite"/>
    </source>
</evidence>
<dbReference type="FunFam" id="1.10.510.10:FF:000046">
    <property type="entry name" value="probable serine/threonine-protein kinase WNK9"/>
    <property type="match status" value="1"/>
</dbReference>
<dbReference type="OrthoDB" id="4062651at2759"/>
<dbReference type="OMA" id="AGWFQDY"/>
<keyword evidence="3" id="KW-0808">Transferase</keyword>
<feature type="compositionally biased region" description="Low complexity" evidence="9">
    <location>
        <begin position="442"/>
        <end position="453"/>
    </location>
</feature>
<dbReference type="InterPro" id="IPR050588">
    <property type="entry name" value="WNK_Ser-Thr_kinase"/>
</dbReference>
<keyword evidence="2" id="KW-0723">Serine/threonine-protein kinase</keyword>
<feature type="domain" description="Protein kinase" evidence="10">
    <location>
        <begin position="33"/>
        <end position="291"/>
    </location>
</feature>
<organism evidence="11 12">
    <name type="scientific">Zostera marina</name>
    <name type="common">Eelgrass</name>
    <dbReference type="NCBI Taxonomy" id="29655"/>
    <lineage>
        <taxon>Eukaryota</taxon>
        <taxon>Viridiplantae</taxon>
        <taxon>Streptophyta</taxon>
        <taxon>Embryophyta</taxon>
        <taxon>Tracheophyta</taxon>
        <taxon>Spermatophyta</taxon>
        <taxon>Magnoliopsida</taxon>
        <taxon>Liliopsida</taxon>
        <taxon>Zosteraceae</taxon>
        <taxon>Zostera</taxon>
    </lineage>
</organism>
<evidence type="ECO:0000313" key="11">
    <source>
        <dbReference type="EMBL" id="KMZ60895.1"/>
    </source>
</evidence>
<keyword evidence="5 11" id="KW-0418">Kinase</keyword>
<feature type="compositionally biased region" description="Basic residues" evidence="9">
    <location>
        <begin position="563"/>
        <end position="572"/>
    </location>
</feature>
<gene>
    <name evidence="11" type="ORF">ZOSMA_56G01260</name>
</gene>
<evidence type="ECO:0000259" key="10">
    <source>
        <dbReference type="PROSITE" id="PS50011"/>
    </source>
</evidence>
<dbReference type="SUPFAM" id="SSF56112">
    <property type="entry name" value="Protein kinase-like (PK-like)"/>
    <property type="match status" value="1"/>
</dbReference>
<feature type="region of interest" description="Disordered" evidence="9">
    <location>
        <begin position="533"/>
        <end position="580"/>
    </location>
</feature>
<keyword evidence="6" id="KW-0067">ATP-binding</keyword>
<dbReference type="EC" id="2.7.11.1" evidence="1"/>
<dbReference type="GO" id="GO:0005524">
    <property type="term" value="F:ATP binding"/>
    <property type="evidence" value="ECO:0007669"/>
    <property type="project" value="UniProtKB-KW"/>
</dbReference>